<feature type="compositionally biased region" description="Gly residues" evidence="1">
    <location>
        <begin position="336"/>
        <end position="351"/>
    </location>
</feature>
<sequence length="375" mass="36594">MPLCHKAVGLAADRSFVMQSSSAWGGRQADEGVLGDGGGLGTGIQIGQEAADGGGIGGGLVALADQQVGVADDRVARSRYHATGVEDRHPLAWVGAVGGGARGDSGTQGGAGVGGGWQRRGAGGHGVLADAGDHGVVAGGDIVRADVADGAIGGVDRVDHVGAAGDGLPGGRFAAHVGGGEGAADHEGRWAGVSQEARQQLGGAAAAGTVDDLDRRGIGGAQQLAPGGGGAGEHAAQLSAGQLQVGHARLLVGDGNGGAHRWDLHQLAPGGGLAAVVGRQFRSAQHRVAAGEVDVGAGWLVDRGRCVGQERRLAATAADTGVAEVGRQQARQARAGTGGTGGDGPEDGGSGTREFGQGEKKQCGSAGHFTVAGWS</sequence>
<feature type="compositionally biased region" description="Low complexity" evidence="1">
    <location>
        <begin position="326"/>
        <end position="335"/>
    </location>
</feature>
<feature type="region of interest" description="Disordered" evidence="1">
    <location>
        <begin position="323"/>
        <end position="375"/>
    </location>
</feature>
<dbReference type="EMBL" id="LIAE01008901">
    <property type="protein sequence ID" value="PAV71884.1"/>
    <property type="molecule type" value="Genomic_DNA"/>
</dbReference>
<evidence type="ECO:0000313" key="2">
    <source>
        <dbReference type="EMBL" id="PAV71884.1"/>
    </source>
</evidence>
<protein>
    <submittedName>
        <fullName evidence="2">Uncharacterized protein</fullName>
    </submittedName>
</protein>
<accession>A0A2A2KD26</accession>
<name>A0A2A2KD26_9BILA</name>
<gene>
    <name evidence="2" type="ORF">WR25_13577</name>
</gene>
<dbReference type="Proteomes" id="UP000218231">
    <property type="component" value="Unassembled WGS sequence"/>
</dbReference>
<dbReference type="AlphaFoldDB" id="A0A2A2KD26"/>
<reference evidence="2 3" key="1">
    <citation type="journal article" date="2017" name="Curr. Biol.">
        <title>Genome architecture and evolution of a unichromosomal asexual nematode.</title>
        <authorList>
            <person name="Fradin H."/>
            <person name="Zegar C."/>
            <person name="Gutwein M."/>
            <person name="Lucas J."/>
            <person name="Kovtun M."/>
            <person name="Corcoran D."/>
            <person name="Baugh L.R."/>
            <person name="Kiontke K."/>
            <person name="Gunsalus K."/>
            <person name="Fitch D.H."/>
            <person name="Piano F."/>
        </authorList>
    </citation>
    <scope>NUCLEOTIDE SEQUENCE [LARGE SCALE GENOMIC DNA]</scope>
    <source>
        <strain evidence="2">PF1309</strain>
    </source>
</reference>
<evidence type="ECO:0000313" key="3">
    <source>
        <dbReference type="Proteomes" id="UP000218231"/>
    </source>
</evidence>
<evidence type="ECO:0000256" key="1">
    <source>
        <dbReference type="SAM" id="MobiDB-lite"/>
    </source>
</evidence>
<organism evidence="2 3">
    <name type="scientific">Diploscapter pachys</name>
    <dbReference type="NCBI Taxonomy" id="2018661"/>
    <lineage>
        <taxon>Eukaryota</taxon>
        <taxon>Metazoa</taxon>
        <taxon>Ecdysozoa</taxon>
        <taxon>Nematoda</taxon>
        <taxon>Chromadorea</taxon>
        <taxon>Rhabditida</taxon>
        <taxon>Rhabditina</taxon>
        <taxon>Rhabditomorpha</taxon>
        <taxon>Rhabditoidea</taxon>
        <taxon>Rhabditidae</taxon>
        <taxon>Diploscapter</taxon>
    </lineage>
</organism>
<proteinExistence type="predicted"/>
<keyword evidence="3" id="KW-1185">Reference proteome</keyword>
<comment type="caution">
    <text evidence="2">The sequence shown here is derived from an EMBL/GenBank/DDBJ whole genome shotgun (WGS) entry which is preliminary data.</text>
</comment>